<comment type="catalytic activity">
    <reaction evidence="6">
        <text>a 3-oxosteroid + A = a 3-oxo-Delta(1)-steroid + AH2</text>
        <dbReference type="Rhea" id="RHEA:13329"/>
        <dbReference type="ChEBI" id="CHEBI:13193"/>
        <dbReference type="ChEBI" id="CHEBI:17499"/>
        <dbReference type="ChEBI" id="CHEBI:20156"/>
        <dbReference type="ChEBI" id="CHEBI:47788"/>
        <dbReference type="EC" id="1.3.99.4"/>
    </reaction>
</comment>
<evidence type="ECO:0000256" key="7">
    <source>
        <dbReference type="ARBA" id="ARBA00061147"/>
    </source>
</evidence>
<evidence type="ECO:0000256" key="4">
    <source>
        <dbReference type="ARBA" id="ARBA00023002"/>
    </source>
</evidence>
<evidence type="ECO:0000256" key="1">
    <source>
        <dbReference type="ARBA" id="ARBA00001974"/>
    </source>
</evidence>
<evidence type="ECO:0000256" key="5">
    <source>
        <dbReference type="ARBA" id="ARBA00023221"/>
    </source>
</evidence>
<evidence type="ECO:0000259" key="11">
    <source>
        <dbReference type="Pfam" id="PF00890"/>
    </source>
</evidence>
<organism evidence="12 13">
    <name type="scientific">Orlajensenia leifsoniae</name>
    <dbReference type="NCBI Taxonomy" id="2561933"/>
    <lineage>
        <taxon>Bacteria</taxon>
        <taxon>Bacillati</taxon>
        <taxon>Actinomycetota</taxon>
        <taxon>Actinomycetes</taxon>
        <taxon>Micrococcales</taxon>
        <taxon>Microbacteriaceae</taxon>
        <taxon>Orlajensenia</taxon>
    </lineage>
</organism>
<accession>A0A4Y9R488</accession>
<evidence type="ECO:0000256" key="10">
    <source>
        <dbReference type="SAM" id="MobiDB-lite"/>
    </source>
</evidence>
<keyword evidence="5" id="KW-0443">Lipid metabolism</keyword>
<evidence type="ECO:0000256" key="3">
    <source>
        <dbReference type="ARBA" id="ARBA00022827"/>
    </source>
</evidence>
<dbReference type="GO" id="GO:0008202">
    <property type="term" value="P:steroid metabolic process"/>
    <property type="evidence" value="ECO:0007669"/>
    <property type="project" value="UniProtKB-KW"/>
</dbReference>
<comment type="cofactor">
    <cofactor evidence="1">
        <name>FAD</name>
        <dbReference type="ChEBI" id="CHEBI:57692"/>
    </cofactor>
</comment>
<reference evidence="12 13" key="1">
    <citation type="journal article" date="2018" name="J. Microbiol.">
        <title>Leifsonia flava sp. nov., a novel actinobacterium isolated from the rhizosphere of Aquilegia viridiflora.</title>
        <authorList>
            <person name="Cai Y."/>
            <person name="Tao W.Z."/>
            <person name="Ma Y.J."/>
            <person name="Cheng J."/>
            <person name="Zhang M.Y."/>
            <person name="Zhang Y.X."/>
        </authorList>
    </citation>
    <scope>NUCLEOTIDE SEQUENCE [LARGE SCALE GENOMIC DNA]</scope>
    <source>
        <strain evidence="12 13">SYP-B2174</strain>
    </source>
</reference>
<dbReference type="EMBL" id="SPQZ01000003">
    <property type="protein sequence ID" value="TFV98356.1"/>
    <property type="molecule type" value="Genomic_DNA"/>
</dbReference>
<dbReference type="SUPFAM" id="SSF56425">
    <property type="entry name" value="Succinate dehydrogenase/fumarate reductase flavoprotein, catalytic domain"/>
    <property type="match status" value="1"/>
</dbReference>
<evidence type="ECO:0000313" key="12">
    <source>
        <dbReference type="EMBL" id="TFV98356.1"/>
    </source>
</evidence>
<keyword evidence="4" id="KW-0560">Oxidoreductase</keyword>
<feature type="domain" description="FAD-dependent oxidoreductase 2 FAD-binding" evidence="11">
    <location>
        <begin position="10"/>
        <end position="529"/>
    </location>
</feature>
<dbReference type="InterPro" id="IPR027477">
    <property type="entry name" value="Succ_DH/fumarate_Rdtase_cat_sf"/>
</dbReference>
<proteinExistence type="inferred from homology"/>
<dbReference type="InterPro" id="IPR003953">
    <property type="entry name" value="FAD-dep_OxRdtase_2_FAD-bd"/>
</dbReference>
<evidence type="ECO:0000256" key="9">
    <source>
        <dbReference type="ARBA" id="ARBA00069709"/>
    </source>
</evidence>
<dbReference type="PANTHER" id="PTHR43400">
    <property type="entry name" value="FUMARATE REDUCTASE"/>
    <property type="match status" value="1"/>
</dbReference>
<protein>
    <recommendedName>
        <fullName evidence="9">3-oxosteroid 1-dehydrogenase</fullName>
        <ecNumber evidence="8">1.3.99.4</ecNumber>
    </recommendedName>
</protein>
<dbReference type="Pfam" id="PF00890">
    <property type="entry name" value="FAD_binding_2"/>
    <property type="match status" value="1"/>
</dbReference>
<dbReference type="InterPro" id="IPR050315">
    <property type="entry name" value="FAD-oxidoreductase_2"/>
</dbReference>
<dbReference type="FunFam" id="3.50.50.60:FF:000208">
    <property type="entry name" value="3-ketosteroid dehydrogenase"/>
    <property type="match status" value="1"/>
</dbReference>
<dbReference type="GO" id="GO:0047571">
    <property type="term" value="F:3-oxosteroid 1-dehydrogenase activity"/>
    <property type="evidence" value="ECO:0007669"/>
    <property type="project" value="UniProtKB-EC"/>
</dbReference>
<evidence type="ECO:0000256" key="2">
    <source>
        <dbReference type="ARBA" id="ARBA00022630"/>
    </source>
</evidence>
<dbReference type="EC" id="1.3.99.4" evidence="8"/>
<dbReference type="PANTHER" id="PTHR43400:SF10">
    <property type="entry name" value="3-OXOSTEROID 1-DEHYDROGENASE"/>
    <property type="match status" value="1"/>
</dbReference>
<feature type="region of interest" description="Disordered" evidence="10">
    <location>
        <begin position="556"/>
        <end position="577"/>
    </location>
</feature>
<dbReference type="RefSeq" id="WP_135120344.1">
    <property type="nucleotide sequence ID" value="NZ_SPQZ01000003.1"/>
</dbReference>
<evidence type="ECO:0000256" key="8">
    <source>
        <dbReference type="ARBA" id="ARBA00066536"/>
    </source>
</evidence>
<dbReference type="Gene3D" id="3.50.50.60">
    <property type="entry name" value="FAD/NAD(P)-binding domain"/>
    <property type="match status" value="2"/>
</dbReference>
<comment type="similarity">
    <text evidence="7">Belongs to the FAD-dependent oxidoreductase 2 family. 3-oxosteroid dehydrogenase subfamily.</text>
</comment>
<keyword evidence="5" id="KW-0753">Steroid metabolism</keyword>
<sequence>MSKEWDREVDLLVVGTGAAGLTAAITAADAGLATLVVESTERWGGTTMRSGGGLWMPTNPLISTFAAPDSVEDALTYLEAAIGSDAGPASSPERRRAFVNAVIPVFRMLERLGMQWSPAKQYPDYYPDRPGGRVGRSIEPKPFDAKRLGDAFATSRAGDGLPIPLKNDDVWLLSRAWSTPSGFVRGARFVFRALGGIVTGKKLYGMGSALAMSLMQMVRTQGTEVLLSSPLTDLVLEDGVVIGAVVTTPTGELRIRTRRGVMLGAGGFAMNSAWREKYHGIPGYSSAADGDLGTAIEIGNRAGGALALMDDAWWGASVPIEGKQALFVLNERSDPFSIVVDQSGRRYLNESESYIDFGHDLLERNRTTPANPSWLVVDKRHRQRYMFAAALTDGKSLRKSGTMVTADTIAELATLMHVDGATLQATIDRFNGFARSGVDEDFGRGRTVYDNYYGDPRVKPNPNLGPVEKGPFTAVKLVPGDLGTKGGLLTDEHARVLDEAGAVIPGLYAAGNTTASVMGRTYPGPGSTIAPAVIFGYLGALHASEAEVFDGAESVDAASDDVTDIPTTPQEQKETSV</sequence>
<evidence type="ECO:0000313" key="13">
    <source>
        <dbReference type="Proteomes" id="UP000298127"/>
    </source>
</evidence>
<evidence type="ECO:0000256" key="6">
    <source>
        <dbReference type="ARBA" id="ARBA00051951"/>
    </source>
</evidence>
<name>A0A4Y9R488_9MICO</name>
<dbReference type="Gene3D" id="3.90.700.10">
    <property type="entry name" value="Succinate dehydrogenase/fumarate reductase flavoprotein, catalytic domain"/>
    <property type="match status" value="1"/>
</dbReference>
<dbReference type="SUPFAM" id="SSF51905">
    <property type="entry name" value="FAD/NAD(P)-binding domain"/>
    <property type="match status" value="1"/>
</dbReference>
<dbReference type="Proteomes" id="UP000298127">
    <property type="component" value="Unassembled WGS sequence"/>
</dbReference>
<dbReference type="AlphaFoldDB" id="A0A4Y9R488"/>
<dbReference type="InterPro" id="IPR036188">
    <property type="entry name" value="FAD/NAD-bd_sf"/>
</dbReference>
<keyword evidence="2" id="KW-0285">Flavoprotein</keyword>
<gene>
    <name evidence="12" type="ORF">E4M00_10165</name>
</gene>
<comment type="caution">
    <text evidence="12">The sequence shown here is derived from an EMBL/GenBank/DDBJ whole genome shotgun (WGS) entry which is preliminary data.</text>
</comment>
<keyword evidence="13" id="KW-1185">Reference proteome</keyword>
<keyword evidence="3" id="KW-0274">FAD</keyword>